<feature type="coiled-coil region" evidence="1">
    <location>
        <begin position="450"/>
        <end position="477"/>
    </location>
</feature>
<keyword evidence="4" id="KW-1185">Reference proteome</keyword>
<evidence type="ECO:0000313" key="4">
    <source>
        <dbReference type="Proteomes" id="UP000626092"/>
    </source>
</evidence>
<evidence type="ECO:0000313" key="3">
    <source>
        <dbReference type="EMBL" id="KAF7131821.1"/>
    </source>
</evidence>
<dbReference type="OrthoDB" id="1868826at2759"/>
<gene>
    <name evidence="3" type="ORF">RHSIM_Rhsim09G0152200</name>
</gene>
<proteinExistence type="predicted"/>
<feature type="compositionally biased region" description="Basic and acidic residues" evidence="2">
    <location>
        <begin position="343"/>
        <end position="352"/>
    </location>
</feature>
<reference evidence="3" key="1">
    <citation type="submission" date="2019-11" db="EMBL/GenBank/DDBJ databases">
        <authorList>
            <person name="Liu Y."/>
            <person name="Hou J."/>
            <person name="Li T.-Q."/>
            <person name="Guan C.-H."/>
            <person name="Wu X."/>
            <person name="Wu H.-Z."/>
            <person name="Ling F."/>
            <person name="Zhang R."/>
            <person name="Shi X.-G."/>
            <person name="Ren J.-P."/>
            <person name="Chen E.-F."/>
            <person name="Sun J.-M."/>
        </authorList>
    </citation>
    <scope>NUCLEOTIDE SEQUENCE</scope>
    <source>
        <strain evidence="3">Adult_tree_wgs_1</strain>
        <tissue evidence="3">Leaves</tissue>
    </source>
</reference>
<feature type="region of interest" description="Disordered" evidence="2">
    <location>
        <begin position="331"/>
        <end position="352"/>
    </location>
</feature>
<comment type="caution">
    <text evidence="3">The sequence shown here is derived from an EMBL/GenBank/DDBJ whole genome shotgun (WGS) entry which is preliminary data.</text>
</comment>
<dbReference type="EMBL" id="WJXA01000009">
    <property type="protein sequence ID" value="KAF7131821.1"/>
    <property type="molecule type" value="Genomic_DNA"/>
</dbReference>
<keyword evidence="1" id="KW-0175">Coiled coil</keyword>
<name>A0A834LF26_RHOSS</name>
<sequence>MDDIFGEIIGCGLGSDSIMLRLLRSAMDKAHENVESTDGSIELLSAKSKFYELAMILVEGCSKLIEEKADVPETNREKMLLDLMESRNMVRGRIEELQIGMVEKDKELSERFKNEWKLRQTLDLKERELVSLRAKVEFERTKSEGFDEEGGGGDIRELKHSVDQQVWSIKQKLEDERISLTGGNEFPSWGEEFEMTTENQFTRPEQKIVIERMSSDIDGLKGTLDLAFGRMEHVEMRPLEKQWGWEIEKETMLILIEGFMENVSEIFEVELEKRAKHGSPSGLLDDNWGQLMEEITCLHRELGDLCCSNEKEAKGVKTHESLELSTKIRRASSEPLPEFGVSEEPRNEDKDGDVSHVAKMIKSHESIIRKQREELKRLKREMILREKEESLSGKRLEDPNYPERRIQEVVARLDNVIKWKGKIQDEKGKFSDGQELGEKVRVDSMCCRKQTGLNDEIRRLEQERDDSKAEIMIMEETYAILFKGLLKDFYLELENYETTTATRDDIFTLLLKEIVEEWKKGMDCDSSGNLIKEERNQFPICKSFSRNHQEVRTPLNFLESSIESKLKEDICMVFIREMIMEWKMEFDAHDFENLIREEIHNFLIVEATKDSYTSARESDRSPEVFGEENLIQTLDCSFSRNHQEVRTPLNFLESSIESKLKEDIYMVFIREMIMEWKMEFDAHDFENLIREEMHSFLIVEATKDSYASPRESDKSPEVFGEENLIQTLDCLLKCVEVEEDLMLKASCEIKEHSANNDLVATECEEVDDRDAIEWLLTEEENTFCSVSSKLEKALQQLFISKELLRDLQESLGISVGDTGKVYERENSFGLPRDNQIVQLNPSDANFLPLQQMLADFESTVQQKLEMNFMRLKELEHQTYLLTQLMASLRKRESLYEQAFARRCHDLRLAETEVDLLGDQVDVLVGLLEKIYSTLDHYSPVLLPHFQVFEILKLIKKEISGVAPYATRPPS</sequence>
<protein>
    <recommendedName>
        <fullName evidence="5">WPP domain-associated protein</fullName>
    </recommendedName>
</protein>
<accession>A0A834LF26</accession>
<feature type="coiled-coil region" evidence="1">
    <location>
        <begin position="361"/>
        <end position="388"/>
    </location>
</feature>
<evidence type="ECO:0000256" key="1">
    <source>
        <dbReference type="SAM" id="Coils"/>
    </source>
</evidence>
<dbReference type="PANTHER" id="PTHR33883:SF7">
    <property type="entry name" value="OS04G0521600 PROTEIN"/>
    <property type="match status" value="1"/>
</dbReference>
<dbReference type="InterPro" id="IPR037490">
    <property type="entry name" value="WAP"/>
</dbReference>
<dbReference type="Proteomes" id="UP000626092">
    <property type="component" value="Unassembled WGS sequence"/>
</dbReference>
<dbReference type="AlphaFoldDB" id="A0A834LF26"/>
<evidence type="ECO:0008006" key="5">
    <source>
        <dbReference type="Google" id="ProtNLM"/>
    </source>
</evidence>
<evidence type="ECO:0000256" key="2">
    <source>
        <dbReference type="SAM" id="MobiDB-lite"/>
    </source>
</evidence>
<dbReference type="PANTHER" id="PTHR33883">
    <property type="entry name" value="WPP DOMAIN-ASSOCIATED PROTEIN"/>
    <property type="match status" value="1"/>
</dbReference>
<organism evidence="3 4">
    <name type="scientific">Rhododendron simsii</name>
    <name type="common">Sims's rhododendron</name>
    <dbReference type="NCBI Taxonomy" id="118357"/>
    <lineage>
        <taxon>Eukaryota</taxon>
        <taxon>Viridiplantae</taxon>
        <taxon>Streptophyta</taxon>
        <taxon>Embryophyta</taxon>
        <taxon>Tracheophyta</taxon>
        <taxon>Spermatophyta</taxon>
        <taxon>Magnoliopsida</taxon>
        <taxon>eudicotyledons</taxon>
        <taxon>Gunneridae</taxon>
        <taxon>Pentapetalae</taxon>
        <taxon>asterids</taxon>
        <taxon>Ericales</taxon>
        <taxon>Ericaceae</taxon>
        <taxon>Ericoideae</taxon>
        <taxon>Rhodoreae</taxon>
        <taxon>Rhododendron</taxon>
    </lineage>
</organism>